<accession>A0A8J3LF60</accession>
<protein>
    <recommendedName>
        <fullName evidence="2">DUF58 domain-containing protein</fullName>
    </recommendedName>
</protein>
<dbReference type="EMBL" id="BONJ01000030">
    <property type="protein sequence ID" value="GIG17158.1"/>
    <property type="molecule type" value="Genomic_DNA"/>
</dbReference>
<gene>
    <name evidence="3" type="ORF">Cme02nite_54900</name>
</gene>
<organism evidence="3 4">
    <name type="scientific">Catellatospora methionotrophica</name>
    <dbReference type="NCBI Taxonomy" id="121620"/>
    <lineage>
        <taxon>Bacteria</taxon>
        <taxon>Bacillati</taxon>
        <taxon>Actinomycetota</taxon>
        <taxon>Actinomycetes</taxon>
        <taxon>Micromonosporales</taxon>
        <taxon>Micromonosporaceae</taxon>
        <taxon>Catellatospora</taxon>
    </lineage>
</organism>
<keyword evidence="4" id="KW-1185">Reference proteome</keyword>
<dbReference type="RefSeq" id="WP_166380858.1">
    <property type="nucleotide sequence ID" value="NZ_BAAATT010000030.1"/>
</dbReference>
<keyword evidence="1" id="KW-0472">Membrane</keyword>
<evidence type="ECO:0000313" key="4">
    <source>
        <dbReference type="Proteomes" id="UP000660339"/>
    </source>
</evidence>
<keyword evidence="1" id="KW-1133">Transmembrane helix</keyword>
<dbReference type="Pfam" id="PF01882">
    <property type="entry name" value="DUF58"/>
    <property type="match status" value="1"/>
</dbReference>
<evidence type="ECO:0000259" key="2">
    <source>
        <dbReference type="Pfam" id="PF01882"/>
    </source>
</evidence>
<sequence>MKRWQVRDRVRAAGRRIDATRETIARLPVVSLFTPLGAAVLLASLTAWAAGAIVGWAELFLGAGTGLLVLAACSLYVLNRAQPTVDIAPRRRRFTVGESTVVEVRVTNGTAAAMLPVELEIAVAASVETFALPSIGGNATWQDSFPVVGARRGVIPVGPATTVRGDPLGLLERRVRWTQTTDLFVHPATTALPPLGSGLLRDLEGRVTSELSMSDLAFHALREYAPGDDRRFIHWRSSAKALSSGGNLMVRQFQDTRRTQLLVVVDGDRDGYADLDEFELAISAGASVAVEAVREELDVAVLVADQQVRRQGARRLTSQQVLDACSRAGLGRRRFADLIGDGVRQAQDVTFAFVVTGSRPDFATLRRCASRVPRHVRTAVVRVVPGASPAVAPGASVSVLTMGKLSDLRSLLRKGEKS</sequence>
<dbReference type="Proteomes" id="UP000660339">
    <property type="component" value="Unassembled WGS sequence"/>
</dbReference>
<feature type="transmembrane region" description="Helical" evidence="1">
    <location>
        <begin position="29"/>
        <end position="53"/>
    </location>
</feature>
<dbReference type="InterPro" id="IPR002881">
    <property type="entry name" value="DUF58"/>
</dbReference>
<comment type="caution">
    <text evidence="3">The sequence shown here is derived from an EMBL/GenBank/DDBJ whole genome shotgun (WGS) entry which is preliminary data.</text>
</comment>
<evidence type="ECO:0000313" key="3">
    <source>
        <dbReference type="EMBL" id="GIG17158.1"/>
    </source>
</evidence>
<keyword evidence="1" id="KW-0812">Transmembrane</keyword>
<feature type="domain" description="DUF58" evidence="2">
    <location>
        <begin position="221"/>
        <end position="310"/>
    </location>
</feature>
<proteinExistence type="predicted"/>
<name>A0A8J3LF60_9ACTN</name>
<feature type="transmembrane region" description="Helical" evidence="1">
    <location>
        <begin position="59"/>
        <end position="78"/>
    </location>
</feature>
<evidence type="ECO:0000256" key="1">
    <source>
        <dbReference type="SAM" id="Phobius"/>
    </source>
</evidence>
<dbReference type="AlphaFoldDB" id="A0A8J3LF60"/>
<reference evidence="3" key="1">
    <citation type="submission" date="2021-01" db="EMBL/GenBank/DDBJ databases">
        <title>Whole genome shotgun sequence of Catellatospora methionotrophica NBRC 14553.</title>
        <authorList>
            <person name="Komaki H."/>
            <person name="Tamura T."/>
        </authorList>
    </citation>
    <scope>NUCLEOTIDE SEQUENCE</scope>
    <source>
        <strain evidence="3">NBRC 14553</strain>
    </source>
</reference>
<dbReference type="PANTHER" id="PTHR34351">
    <property type="entry name" value="SLR1927 PROTEIN-RELATED"/>
    <property type="match status" value="1"/>
</dbReference>